<dbReference type="InterPro" id="IPR052585">
    <property type="entry name" value="Lipid_raft_assoc_Zn_ADH"/>
</dbReference>
<accession>A0A848KQN4</accession>
<dbReference type="Proteomes" id="UP000535543">
    <property type="component" value="Unassembled WGS sequence"/>
</dbReference>
<dbReference type="Pfam" id="PF08240">
    <property type="entry name" value="ADH_N"/>
    <property type="match status" value="1"/>
</dbReference>
<dbReference type="SUPFAM" id="SSF51735">
    <property type="entry name" value="NAD(P)-binding Rossmann-fold domains"/>
    <property type="match status" value="1"/>
</dbReference>
<gene>
    <name evidence="2" type="ORF">FGL95_23095</name>
</gene>
<dbReference type="InterPro" id="IPR013154">
    <property type="entry name" value="ADH-like_N"/>
</dbReference>
<feature type="domain" description="Enoyl reductase (ER)" evidence="1">
    <location>
        <begin position="10"/>
        <end position="296"/>
    </location>
</feature>
<dbReference type="CDD" id="cd05289">
    <property type="entry name" value="MDR_like_2"/>
    <property type="match status" value="1"/>
</dbReference>
<dbReference type="Gene3D" id="3.40.50.720">
    <property type="entry name" value="NAD(P)-binding Rossmann-like Domain"/>
    <property type="match status" value="1"/>
</dbReference>
<name>A0A848KQN4_9NOCA</name>
<dbReference type="SUPFAM" id="SSF50129">
    <property type="entry name" value="GroES-like"/>
    <property type="match status" value="1"/>
</dbReference>
<proteinExistence type="predicted"/>
<dbReference type="PANTHER" id="PTHR43482:SF1">
    <property type="entry name" value="PROTEIN AST1-RELATED"/>
    <property type="match status" value="1"/>
</dbReference>
<evidence type="ECO:0000313" key="2">
    <source>
        <dbReference type="EMBL" id="NMN97927.1"/>
    </source>
</evidence>
<reference evidence="2 3" key="2">
    <citation type="submission" date="2020-06" db="EMBL/GenBank/DDBJ databases">
        <title>Antribacter stalactiti gen. nov., sp. nov., a new member of the family Nacardiaceae isolated from a cave.</title>
        <authorList>
            <person name="Kim I.S."/>
        </authorList>
    </citation>
    <scope>NUCLEOTIDE SEQUENCE [LARGE SCALE GENOMIC DNA]</scope>
    <source>
        <strain evidence="2 3">YC2-7</strain>
    </source>
</reference>
<dbReference type="GO" id="GO:0016491">
    <property type="term" value="F:oxidoreductase activity"/>
    <property type="evidence" value="ECO:0007669"/>
    <property type="project" value="InterPro"/>
</dbReference>
<reference evidence="2 3" key="1">
    <citation type="submission" date="2019-05" db="EMBL/GenBank/DDBJ databases">
        <authorList>
            <person name="Lee S.D."/>
        </authorList>
    </citation>
    <scope>NUCLEOTIDE SEQUENCE [LARGE SCALE GENOMIC DNA]</scope>
    <source>
        <strain evidence="2 3">YC2-7</strain>
    </source>
</reference>
<evidence type="ECO:0000313" key="3">
    <source>
        <dbReference type="Proteomes" id="UP000535543"/>
    </source>
</evidence>
<dbReference type="PANTHER" id="PTHR43482">
    <property type="entry name" value="PROTEIN AST1-RELATED"/>
    <property type="match status" value="1"/>
</dbReference>
<dbReference type="SMART" id="SM00829">
    <property type="entry name" value="PKS_ER"/>
    <property type="match status" value="1"/>
</dbReference>
<dbReference type="Gene3D" id="3.90.180.10">
    <property type="entry name" value="Medium-chain alcohol dehydrogenases, catalytic domain"/>
    <property type="match status" value="1"/>
</dbReference>
<protein>
    <submittedName>
        <fullName evidence="2">NADP-dependent oxidoreductase</fullName>
    </submittedName>
</protein>
<organism evidence="2 3">
    <name type="scientific">Antrihabitans stalactiti</name>
    <dbReference type="NCBI Taxonomy" id="2584121"/>
    <lineage>
        <taxon>Bacteria</taxon>
        <taxon>Bacillati</taxon>
        <taxon>Actinomycetota</taxon>
        <taxon>Actinomycetes</taxon>
        <taxon>Mycobacteriales</taxon>
        <taxon>Nocardiaceae</taxon>
        <taxon>Antrihabitans</taxon>
    </lineage>
</organism>
<evidence type="ECO:0000259" key="1">
    <source>
        <dbReference type="SMART" id="SM00829"/>
    </source>
</evidence>
<dbReference type="InterPro" id="IPR011032">
    <property type="entry name" value="GroES-like_sf"/>
</dbReference>
<comment type="caution">
    <text evidence="2">The sequence shown here is derived from an EMBL/GenBank/DDBJ whole genome shotgun (WGS) entry which is preliminary data.</text>
</comment>
<dbReference type="EMBL" id="VCQU01000009">
    <property type="protein sequence ID" value="NMN97927.1"/>
    <property type="molecule type" value="Genomic_DNA"/>
</dbReference>
<dbReference type="Pfam" id="PF13602">
    <property type="entry name" value="ADH_zinc_N_2"/>
    <property type="match status" value="1"/>
</dbReference>
<dbReference type="AlphaFoldDB" id="A0A848KQN4"/>
<sequence length="298" mass="30799">MRAAIVTQPGGPEAVEILDVPTPVPGPKQVRIKVEAATVNPIDAATRQGYRYEPGAKRGLGWDVAGTVDAVGTDVEEFEVGDAVIGIEDRMLVPLGTQAEYVVLNTDHVAAAPTTVGAVEAATIPLNGLTALQALGLLELSAGQTLLITGAAGAVGSYAIELAAARGIQVTAQASASDEPALRALGATGFVDRNDELPTGFDAVLDTALIGDAAVAATRDGGRFAWLLSQAGPETQRGIDVNLVRVRGDADQSAHLVRLVDEGKLTVRVAETFPLDEVQNAHKRLADGGIRGRLVLLP</sequence>
<dbReference type="RefSeq" id="WP_169591354.1">
    <property type="nucleotide sequence ID" value="NZ_VCQU01000009.1"/>
</dbReference>
<keyword evidence="3" id="KW-1185">Reference proteome</keyword>
<dbReference type="InterPro" id="IPR036291">
    <property type="entry name" value="NAD(P)-bd_dom_sf"/>
</dbReference>
<dbReference type="InterPro" id="IPR020843">
    <property type="entry name" value="ER"/>
</dbReference>